<evidence type="ECO:0000313" key="5">
    <source>
        <dbReference type="Proteomes" id="UP000198517"/>
    </source>
</evidence>
<dbReference type="STRING" id="1071918.SAMN05421544_10552"/>
<evidence type="ECO:0000256" key="1">
    <source>
        <dbReference type="PROSITE-ProRule" id="PRU00473"/>
    </source>
</evidence>
<dbReference type="PANTHER" id="PTHR30329:SF21">
    <property type="entry name" value="LIPOPROTEIN YIAD-RELATED"/>
    <property type="match status" value="1"/>
</dbReference>
<keyword evidence="1" id="KW-0472">Membrane</keyword>
<keyword evidence="5" id="KW-1185">Reference proteome</keyword>
<dbReference type="GO" id="GO:0016020">
    <property type="term" value="C:membrane"/>
    <property type="evidence" value="ECO:0007669"/>
    <property type="project" value="UniProtKB-UniRule"/>
</dbReference>
<accession>A0A1G7B7J3</accession>
<feature type="coiled-coil region" evidence="2">
    <location>
        <begin position="32"/>
        <end position="66"/>
    </location>
</feature>
<dbReference type="Pfam" id="PF00691">
    <property type="entry name" value="OmpA"/>
    <property type="match status" value="1"/>
</dbReference>
<dbReference type="PANTHER" id="PTHR30329">
    <property type="entry name" value="STATOR ELEMENT OF FLAGELLAR MOTOR COMPLEX"/>
    <property type="match status" value="1"/>
</dbReference>
<dbReference type="InterPro" id="IPR050330">
    <property type="entry name" value="Bact_OuterMem_StrucFunc"/>
</dbReference>
<dbReference type="SUPFAM" id="SSF103088">
    <property type="entry name" value="OmpA-like"/>
    <property type="match status" value="1"/>
</dbReference>
<evidence type="ECO:0000313" key="4">
    <source>
        <dbReference type="EMBL" id="SDE22810.1"/>
    </source>
</evidence>
<keyword evidence="2" id="KW-0175">Coiled coil</keyword>
<gene>
    <name evidence="4" type="ORF">SAMN05421544_10552</name>
</gene>
<dbReference type="EMBL" id="FNAS01000005">
    <property type="protein sequence ID" value="SDE22810.1"/>
    <property type="molecule type" value="Genomic_DNA"/>
</dbReference>
<dbReference type="OrthoDB" id="9815217at2"/>
<dbReference type="AlphaFoldDB" id="A0A1G7B7J3"/>
<feature type="domain" description="OmpA-like" evidence="3">
    <location>
        <begin position="141"/>
        <end position="264"/>
    </location>
</feature>
<evidence type="ECO:0000256" key="2">
    <source>
        <dbReference type="SAM" id="Coils"/>
    </source>
</evidence>
<sequence length="287" mass="31492">MKLIKIFAISAMAVSLTSCVSKKQYDALNLNYKTCLDNAAENQRQIQDLKAQNAGLDSQNKLLNSQNEALKSSLDACLANNGRSSTNIDKLVGEINASNKYIKQLISANSRNDSLNLALSNKLKRSLDNIDDSDVQVKVLKGVVMISLSDKMLYKTGDWNIQPSAMEVLGKVAKVINDYDKYSVLIEGNTDNVPLKSSATPTDNWDLSALRATSVARILQNQFGVDPSRITAGGRSEYNPKTTNMSISGRAENRRTEIIIMPKLDEFMKLMNIAPGQNKPAVSSNNN</sequence>
<dbReference type="InterPro" id="IPR036737">
    <property type="entry name" value="OmpA-like_sf"/>
</dbReference>
<dbReference type="InterPro" id="IPR006665">
    <property type="entry name" value="OmpA-like"/>
</dbReference>
<dbReference type="CDD" id="cd07185">
    <property type="entry name" value="OmpA_C-like"/>
    <property type="match status" value="1"/>
</dbReference>
<dbReference type="Gene3D" id="3.30.1330.60">
    <property type="entry name" value="OmpA-like domain"/>
    <property type="match status" value="1"/>
</dbReference>
<protein>
    <submittedName>
        <fullName evidence="4">Chemotaxis protein MotB</fullName>
    </submittedName>
</protein>
<dbReference type="PROSITE" id="PS51123">
    <property type="entry name" value="OMPA_2"/>
    <property type="match status" value="1"/>
</dbReference>
<evidence type="ECO:0000259" key="3">
    <source>
        <dbReference type="PROSITE" id="PS51123"/>
    </source>
</evidence>
<dbReference type="PROSITE" id="PS51257">
    <property type="entry name" value="PROKAR_LIPOPROTEIN"/>
    <property type="match status" value="1"/>
</dbReference>
<name>A0A1G7B7J3_9FLAO</name>
<dbReference type="Proteomes" id="UP000198517">
    <property type="component" value="Unassembled WGS sequence"/>
</dbReference>
<dbReference type="RefSeq" id="WP_092736230.1">
    <property type="nucleotide sequence ID" value="NZ_FNAS01000005.1"/>
</dbReference>
<reference evidence="4 5" key="1">
    <citation type="submission" date="2016-10" db="EMBL/GenBank/DDBJ databases">
        <authorList>
            <person name="de Groot N.N."/>
        </authorList>
    </citation>
    <scope>NUCLEOTIDE SEQUENCE [LARGE SCALE GENOMIC DNA]</scope>
    <source>
        <strain evidence="4 5">DSM 24015</strain>
    </source>
</reference>
<proteinExistence type="predicted"/>
<organism evidence="4 5">
    <name type="scientific">Riemerella columbipharyngis</name>
    <dbReference type="NCBI Taxonomy" id="1071918"/>
    <lineage>
        <taxon>Bacteria</taxon>
        <taxon>Pseudomonadati</taxon>
        <taxon>Bacteroidota</taxon>
        <taxon>Flavobacteriia</taxon>
        <taxon>Flavobacteriales</taxon>
        <taxon>Weeksellaceae</taxon>
        <taxon>Riemerella</taxon>
    </lineage>
</organism>